<name>A0A803MC66_CHEQI</name>
<reference evidence="1" key="2">
    <citation type="submission" date="2021-03" db="UniProtKB">
        <authorList>
            <consortium name="EnsemblPlants"/>
        </authorList>
    </citation>
    <scope>IDENTIFICATION</scope>
</reference>
<dbReference type="AlphaFoldDB" id="A0A803MC66"/>
<evidence type="ECO:0000313" key="2">
    <source>
        <dbReference type="Proteomes" id="UP000596660"/>
    </source>
</evidence>
<dbReference type="Proteomes" id="UP000596660">
    <property type="component" value="Unplaced"/>
</dbReference>
<accession>A0A803MC66</accession>
<evidence type="ECO:0000313" key="1">
    <source>
        <dbReference type="EnsemblPlants" id="AUR62027059-RA:cds"/>
    </source>
</evidence>
<reference evidence="1" key="1">
    <citation type="journal article" date="2017" name="Nature">
        <title>The genome of Chenopodium quinoa.</title>
        <authorList>
            <person name="Jarvis D.E."/>
            <person name="Ho Y.S."/>
            <person name="Lightfoot D.J."/>
            <person name="Schmoeckel S.M."/>
            <person name="Li B."/>
            <person name="Borm T.J.A."/>
            <person name="Ohyanagi H."/>
            <person name="Mineta K."/>
            <person name="Michell C.T."/>
            <person name="Saber N."/>
            <person name="Kharbatia N.M."/>
            <person name="Rupper R.R."/>
            <person name="Sharp A.R."/>
            <person name="Dally N."/>
            <person name="Boughton B.A."/>
            <person name="Woo Y.H."/>
            <person name="Gao G."/>
            <person name="Schijlen E.G.W.M."/>
            <person name="Guo X."/>
            <person name="Momin A.A."/>
            <person name="Negrao S."/>
            <person name="Al-Babili S."/>
            <person name="Gehring C."/>
            <person name="Roessner U."/>
            <person name="Jung C."/>
            <person name="Murphy K."/>
            <person name="Arold S.T."/>
            <person name="Gojobori T."/>
            <person name="van der Linden C.G."/>
            <person name="van Loo E.N."/>
            <person name="Jellen E.N."/>
            <person name="Maughan P.J."/>
            <person name="Tester M."/>
        </authorList>
    </citation>
    <scope>NUCLEOTIDE SEQUENCE [LARGE SCALE GENOMIC DNA]</scope>
    <source>
        <strain evidence="1">cv. PI 614886</strain>
    </source>
</reference>
<proteinExistence type="predicted"/>
<sequence>MRWSVGAWASPERVRKAGGVGGGRCRVRLRLETVKLHFEALAKVDGDKVLLEDTMAPSVLQGNVTMSKIPVMYQPSNPFTII</sequence>
<organism evidence="1 2">
    <name type="scientific">Chenopodium quinoa</name>
    <name type="common">Quinoa</name>
    <dbReference type="NCBI Taxonomy" id="63459"/>
    <lineage>
        <taxon>Eukaryota</taxon>
        <taxon>Viridiplantae</taxon>
        <taxon>Streptophyta</taxon>
        <taxon>Embryophyta</taxon>
        <taxon>Tracheophyta</taxon>
        <taxon>Spermatophyta</taxon>
        <taxon>Magnoliopsida</taxon>
        <taxon>eudicotyledons</taxon>
        <taxon>Gunneridae</taxon>
        <taxon>Pentapetalae</taxon>
        <taxon>Caryophyllales</taxon>
        <taxon>Chenopodiaceae</taxon>
        <taxon>Chenopodioideae</taxon>
        <taxon>Atripliceae</taxon>
        <taxon>Chenopodium</taxon>
    </lineage>
</organism>
<keyword evidence="2" id="KW-1185">Reference proteome</keyword>
<protein>
    <submittedName>
        <fullName evidence="1">Uncharacterized protein</fullName>
    </submittedName>
</protein>
<dbReference type="Gramene" id="AUR62027059-RA">
    <property type="protein sequence ID" value="AUR62027059-RA:cds"/>
    <property type="gene ID" value="AUR62027059"/>
</dbReference>
<dbReference type="EnsemblPlants" id="AUR62027059-RA">
    <property type="protein sequence ID" value="AUR62027059-RA:cds"/>
    <property type="gene ID" value="AUR62027059"/>
</dbReference>